<feature type="transmembrane region" description="Helical" evidence="5">
    <location>
        <begin position="385"/>
        <end position="405"/>
    </location>
</feature>
<comment type="caution">
    <text evidence="7">The sequence shown here is derived from an EMBL/GenBank/DDBJ whole genome shotgun (WGS) entry which is preliminary data.</text>
</comment>
<dbReference type="GO" id="GO:0015179">
    <property type="term" value="F:L-amino acid transmembrane transporter activity"/>
    <property type="evidence" value="ECO:0007669"/>
    <property type="project" value="TreeGrafter"/>
</dbReference>
<keyword evidence="2 5" id="KW-0812">Transmembrane</keyword>
<gene>
    <name evidence="7" type="ORF">MGAL_10B007623</name>
</gene>
<dbReference type="GO" id="GO:0005774">
    <property type="term" value="C:vacuolar membrane"/>
    <property type="evidence" value="ECO:0007669"/>
    <property type="project" value="TreeGrafter"/>
</dbReference>
<organism evidence="7 8">
    <name type="scientific">Mytilus galloprovincialis</name>
    <name type="common">Mediterranean mussel</name>
    <dbReference type="NCBI Taxonomy" id="29158"/>
    <lineage>
        <taxon>Eukaryota</taxon>
        <taxon>Metazoa</taxon>
        <taxon>Spiralia</taxon>
        <taxon>Lophotrochozoa</taxon>
        <taxon>Mollusca</taxon>
        <taxon>Bivalvia</taxon>
        <taxon>Autobranchia</taxon>
        <taxon>Pteriomorphia</taxon>
        <taxon>Mytilida</taxon>
        <taxon>Mytiloidea</taxon>
        <taxon>Mytilidae</taxon>
        <taxon>Mytilinae</taxon>
        <taxon>Mytilus</taxon>
    </lineage>
</organism>
<feature type="transmembrane region" description="Helical" evidence="5">
    <location>
        <begin position="273"/>
        <end position="299"/>
    </location>
</feature>
<feature type="transmembrane region" description="Helical" evidence="5">
    <location>
        <begin position="319"/>
        <end position="342"/>
    </location>
</feature>
<dbReference type="Pfam" id="PF01490">
    <property type="entry name" value="Aa_trans"/>
    <property type="match status" value="2"/>
</dbReference>
<dbReference type="OrthoDB" id="1684102at2759"/>
<proteinExistence type="predicted"/>
<protein>
    <submittedName>
        <fullName evidence="7">Solute carrier family 36 (Proton-coupled amino acid transporter)</fullName>
    </submittedName>
</protein>
<name>A0A8B6F5S7_MYTGA</name>
<dbReference type="PANTHER" id="PTHR22950:SF677">
    <property type="entry name" value="AMINO ACID TRANSPORTER TRANSMEMBRANE DOMAIN-CONTAINING PROTEIN"/>
    <property type="match status" value="1"/>
</dbReference>
<accession>A0A8B6F5S7</accession>
<evidence type="ECO:0000313" key="8">
    <source>
        <dbReference type="Proteomes" id="UP000596742"/>
    </source>
</evidence>
<feature type="transmembrane region" description="Helical" evidence="5">
    <location>
        <begin position="363"/>
        <end position="379"/>
    </location>
</feature>
<dbReference type="EMBL" id="UYJE01006332">
    <property type="protein sequence ID" value="VDI45148.1"/>
    <property type="molecule type" value="Genomic_DNA"/>
</dbReference>
<evidence type="ECO:0000256" key="4">
    <source>
        <dbReference type="ARBA" id="ARBA00023136"/>
    </source>
</evidence>
<dbReference type="Proteomes" id="UP000596742">
    <property type="component" value="Unassembled WGS sequence"/>
</dbReference>
<reference evidence="7" key="1">
    <citation type="submission" date="2018-11" db="EMBL/GenBank/DDBJ databases">
        <authorList>
            <person name="Alioto T."/>
            <person name="Alioto T."/>
        </authorList>
    </citation>
    <scope>NUCLEOTIDE SEQUENCE</scope>
</reference>
<keyword evidence="8" id="KW-1185">Reference proteome</keyword>
<feature type="transmembrane region" description="Helical" evidence="5">
    <location>
        <begin position="177"/>
        <end position="194"/>
    </location>
</feature>
<dbReference type="PANTHER" id="PTHR22950">
    <property type="entry name" value="AMINO ACID TRANSPORTER"/>
    <property type="match status" value="1"/>
</dbReference>
<feature type="transmembrane region" description="Helical" evidence="5">
    <location>
        <begin position="241"/>
        <end position="261"/>
    </location>
</feature>
<evidence type="ECO:0000256" key="1">
    <source>
        <dbReference type="ARBA" id="ARBA00004141"/>
    </source>
</evidence>
<keyword evidence="4 5" id="KW-0472">Membrane</keyword>
<sequence>MAVGRTGSKHPVKIFANIFISFIGAGVLGLPFAFKEAGILEGIFVMATIGIISVKAMLLLIDCKYKLISEYRLPRNEKAKVETSPKKVQETDAKEDGLLSLQVAKQEFVNLITEEEVNKEEDPGHDLSYGDVGFYAIGYHGRLLVDLAIVISQTGFCCAYLIFITENLSDYMRSMKLIHWLLILLPPICFMTLLRHLGSLAMTSLMAQCSNLLAFAVVFWFDFEHFEHVEIHPKKMSIVGLPFFICIAIYCYEGAGMILSLESSLAKEVRKQFKTYFIFTMFIVTFLYISFGSAGYLSFGPQTDEIITLNLPKGDSLDFAVIVKSLLCLALFFTYPVMMFPVMKILEGYLMSNPEKHIWRGNALRVIMVLITGMVVMVIPNFATLMALVGATCCTMLAFVLPGLFHMTIFKG</sequence>
<feature type="transmembrane region" description="Helical" evidence="5">
    <location>
        <begin position="39"/>
        <end position="61"/>
    </location>
</feature>
<evidence type="ECO:0000313" key="7">
    <source>
        <dbReference type="EMBL" id="VDI45148.1"/>
    </source>
</evidence>
<feature type="domain" description="Amino acid transporter transmembrane" evidence="6">
    <location>
        <begin position="13"/>
        <end position="68"/>
    </location>
</feature>
<keyword evidence="3 5" id="KW-1133">Transmembrane helix</keyword>
<feature type="transmembrane region" description="Helical" evidence="5">
    <location>
        <begin position="12"/>
        <end position="33"/>
    </location>
</feature>
<comment type="subcellular location">
    <subcellularLocation>
        <location evidence="1">Membrane</location>
        <topology evidence="1">Multi-pass membrane protein</topology>
    </subcellularLocation>
</comment>
<feature type="transmembrane region" description="Helical" evidence="5">
    <location>
        <begin position="143"/>
        <end position="165"/>
    </location>
</feature>
<evidence type="ECO:0000256" key="2">
    <source>
        <dbReference type="ARBA" id="ARBA00022692"/>
    </source>
</evidence>
<evidence type="ECO:0000256" key="3">
    <source>
        <dbReference type="ARBA" id="ARBA00022989"/>
    </source>
</evidence>
<feature type="domain" description="Amino acid transporter transmembrane" evidence="6">
    <location>
        <begin position="120"/>
        <end position="411"/>
    </location>
</feature>
<evidence type="ECO:0000256" key="5">
    <source>
        <dbReference type="SAM" id="Phobius"/>
    </source>
</evidence>
<dbReference type="AlphaFoldDB" id="A0A8B6F5S7"/>
<evidence type="ECO:0000259" key="6">
    <source>
        <dbReference type="Pfam" id="PF01490"/>
    </source>
</evidence>
<dbReference type="InterPro" id="IPR013057">
    <property type="entry name" value="AA_transpt_TM"/>
</dbReference>
<feature type="transmembrane region" description="Helical" evidence="5">
    <location>
        <begin position="201"/>
        <end position="221"/>
    </location>
</feature>